<dbReference type="OrthoDB" id="157052at2"/>
<accession>A0A318LH54</accession>
<proteinExistence type="predicted"/>
<dbReference type="AlphaFoldDB" id="A0A318LH54"/>
<dbReference type="RefSeq" id="WP_110340088.1">
    <property type="nucleotide sequence ID" value="NZ_JBHVKT010000005.1"/>
</dbReference>
<keyword evidence="2" id="KW-1185">Reference proteome</keyword>
<comment type="caution">
    <text evidence="1">The sequence shown here is derived from an EMBL/GenBank/DDBJ whole genome shotgun (WGS) entry which is preliminary data.</text>
</comment>
<evidence type="ECO:0008006" key="3">
    <source>
        <dbReference type="Google" id="ProtNLM"/>
    </source>
</evidence>
<dbReference type="Proteomes" id="UP000247892">
    <property type="component" value="Unassembled WGS sequence"/>
</dbReference>
<evidence type="ECO:0000313" key="2">
    <source>
        <dbReference type="Proteomes" id="UP000247892"/>
    </source>
</evidence>
<dbReference type="Pfam" id="PF21863">
    <property type="entry name" value="HTH_67"/>
    <property type="match status" value="1"/>
</dbReference>
<organism evidence="1 2">
    <name type="scientific">Prauserella flavalba</name>
    <dbReference type="NCBI Taxonomy" id="1477506"/>
    <lineage>
        <taxon>Bacteria</taxon>
        <taxon>Bacillati</taxon>
        <taxon>Actinomycetota</taxon>
        <taxon>Actinomycetes</taxon>
        <taxon>Pseudonocardiales</taxon>
        <taxon>Pseudonocardiaceae</taxon>
        <taxon>Prauserella</taxon>
    </lineage>
</organism>
<dbReference type="InterPro" id="IPR054058">
    <property type="entry name" value="HTH_67"/>
</dbReference>
<gene>
    <name evidence="1" type="ORF">BA062_22790</name>
</gene>
<reference evidence="1 2" key="1">
    <citation type="submission" date="2016-07" db="EMBL/GenBank/DDBJ databases">
        <title>Draft genome sequence of Prauserella sp. YIM 121212, isolated from alkaline soil.</title>
        <authorList>
            <person name="Ruckert C."/>
            <person name="Albersmeier A."/>
            <person name="Jiang C.-L."/>
            <person name="Jiang Y."/>
            <person name="Kalinowski J."/>
            <person name="Schneider O."/>
            <person name="Winkler A."/>
            <person name="Zotchev S.B."/>
        </authorList>
    </citation>
    <scope>NUCLEOTIDE SEQUENCE [LARGE SCALE GENOMIC DNA]</scope>
    <source>
        <strain evidence="1 2">YIM 121212</strain>
    </source>
</reference>
<dbReference type="NCBIfam" id="NF047719">
    <property type="entry name" value="SCO6745_fam_HTH"/>
    <property type="match status" value="1"/>
</dbReference>
<name>A0A318LH54_9PSEU</name>
<evidence type="ECO:0000313" key="1">
    <source>
        <dbReference type="EMBL" id="PXY28682.1"/>
    </source>
</evidence>
<sequence>MSPEAARSLWVLLEPVHDVTYFAPQARAAHEAVGLRGFWRGYVATRAAPLGVVGLGTVTAVFHNFAPAFLARSIPAVWEMAAPAQALAARGDGAVAALDAYVPSLRQDSRLSVSVEVLHRIVGAVSWSGRPLAAANAALDWPDEPLAALWQAATTLREHRGDGHVAVLVSEGIDGVEAHVLRDAADGSRAVTEPARGWTEQEWAEAAERLRERGLLSAPGSLSESGRALREHIERRTDVLAAPPYGVVRETELTSLAAFLRPAARTLAAEVVPFPNPVGAPAP</sequence>
<dbReference type="EMBL" id="MASU01000009">
    <property type="protein sequence ID" value="PXY28682.1"/>
    <property type="molecule type" value="Genomic_DNA"/>
</dbReference>
<protein>
    <recommendedName>
        <fullName evidence="3">SalK</fullName>
    </recommendedName>
</protein>